<organism evidence="7">
    <name type="scientific">freshwater metagenome</name>
    <dbReference type="NCBI Taxonomy" id="449393"/>
    <lineage>
        <taxon>unclassified sequences</taxon>
        <taxon>metagenomes</taxon>
        <taxon>ecological metagenomes</taxon>
    </lineage>
</organism>
<gene>
    <name evidence="8" type="ORF">UFOPK2656_00016</name>
    <name evidence="9" type="ORF">UFOPK3099_02500</name>
    <name evidence="10" type="ORF">UFOPK3651_03309</name>
    <name evidence="11" type="ORF">UFOPK3931_02465</name>
    <name evidence="7" type="ORF">UFOPK4189_01620</name>
</gene>
<accession>A0A6J6A7Y7</accession>
<dbReference type="SUPFAM" id="SSF50993">
    <property type="entry name" value="Peptidase/esterase 'gauge' domain"/>
    <property type="match status" value="1"/>
</dbReference>
<dbReference type="Gene3D" id="3.40.50.1820">
    <property type="entry name" value="alpha/beta hydrolase"/>
    <property type="match status" value="1"/>
</dbReference>
<evidence type="ECO:0000256" key="3">
    <source>
        <dbReference type="ARBA" id="ARBA00022801"/>
    </source>
</evidence>
<evidence type="ECO:0000259" key="6">
    <source>
        <dbReference type="Pfam" id="PF02897"/>
    </source>
</evidence>
<keyword evidence="3" id="KW-0378">Hydrolase</keyword>
<dbReference type="InterPro" id="IPR029058">
    <property type="entry name" value="AB_hydrolase_fold"/>
</dbReference>
<dbReference type="EMBL" id="CAEZYF010000001">
    <property type="protein sequence ID" value="CAB4700500.1"/>
    <property type="molecule type" value="Genomic_DNA"/>
</dbReference>
<dbReference type="PANTHER" id="PTHR11757:SF19">
    <property type="entry name" value="PROLYL ENDOPEPTIDASE-LIKE"/>
    <property type="match status" value="1"/>
</dbReference>
<protein>
    <submittedName>
        <fullName evidence="7">Unannotated protein</fullName>
    </submittedName>
</protein>
<evidence type="ECO:0000256" key="4">
    <source>
        <dbReference type="ARBA" id="ARBA00022825"/>
    </source>
</evidence>
<dbReference type="PANTHER" id="PTHR11757">
    <property type="entry name" value="PROTEASE FAMILY S9A OLIGOPEPTIDASE"/>
    <property type="match status" value="1"/>
</dbReference>
<dbReference type="GO" id="GO:0006508">
    <property type="term" value="P:proteolysis"/>
    <property type="evidence" value="ECO:0007669"/>
    <property type="project" value="UniProtKB-KW"/>
</dbReference>
<dbReference type="InterPro" id="IPR002470">
    <property type="entry name" value="Peptidase_S9A"/>
</dbReference>
<feature type="domain" description="Peptidase S9A N-terminal" evidence="6">
    <location>
        <begin position="2"/>
        <end position="380"/>
    </location>
</feature>
<dbReference type="EMBL" id="CAFBOL010000085">
    <property type="protein sequence ID" value="CAB5005139.1"/>
    <property type="molecule type" value="Genomic_DNA"/>
</dbReference>
<dbReference type="SUPFAM" id="SSF53474">
    <property type="entry name" value="alpha/beta-Hydrolases"/>
    <property type="match status" value="1"/>
</dbReference>
<evidence type="ECO:0000259" key="5">
    <source>
        <dbReference type="Pfam" id="PF00326"/>
    </source>
</evidence>
<dbReference type="EMBL" id="CAESGF010000008">
    <property type="protein sequence ID" value="CAB4363850.1"/>
    <property type="molecule type" value="Genomic_DNA"/>
</dbReference>
<evidence type="ECO:0000313" key="10">
    <source>
        <dbReference type="EMBL" id="CAB4957806.1"/>
    </source>
</evidence>
<dbReference type="AlphaFoldDB" id="A0A6J6A7Y7"/>
<feature type="domain" description="Peptidase S9 prolyl oligopeptidase catalytic" evidence="5">
    <location>
        <begin position="439"/>
        <end position="652"/>
    </location>
</feature>
<keyword evidence="4" id="KW-0720">Serine protease</keyword>
<dbReference type="EMBL" id="CAFAAV010000253">
    <property type="protein sequence ID" value="CAB4834184.1"/>
    <property type="molecule type" value="Genomic_DNA"/>
</dbReference>
<evidence type="ECO:0000313" key="11">
    <source>
        <dbReference type="EMBL" id="CAB5005139.1"/>
    </source>
</evidence>
<name>A0A6J6A7Y7_9ZZZZ</name>
<dbReference type="Gene3D" id="2.130.10.120">
    <property type="entry name" value="Prolyl oligopeptidase, N-terminal domain"/>
    <property type="match status" value="1"/>
</dbReference>
<dbReference type="InterPro" id="IPR051543">
    <property type="entry name" value="Serine_Peptidase_S9A"/>
</dbReference>
<dbReference type="InterPro" id="IPR023302">
    <property type="entry name" value="Pept_S9A_N"/>
</dbReference>
<dbReference type="EMBL" id="CAFBMT010000036">
    <property type="protein sequence ID" value="CAB4957806.1"/>
    <property type="molecule type" value="Genomic_DNA"/>
</dbReference>
<evidence type="ECO:0000256" key="2">
    <source>
        <dbReference type="ARBA" id="ARBA00022670"/>
    </source>
</evidence>
<dbReference type="Pfam" id="PF02897">
    <property type="entry name" value="Peptidase_S9_N"/>
    <property type="match status" value="1"/>
</dbReference>
<comment type="similarity">
    <text evidence="1">Belongs to the peptidase S9A family.</text>
</comment>
<dbReference type="Pfam" id="PF00326">
    <property type="entry name" value="Peptidase_S9"/>
    <property type="match status" value="1"/>
</dbReference>
<evidence type="ECO:0000313" key="7">
    <source>
        <dbReference type="EMBL" id="CAB4363850.1"/>
    </source>
</evidence>
<keyword evidence="2" id="KW-0645">Protease</keyword>
<reference evidence="7" key="1">
    <citation type="submission" date="2020-05" db="EMBL/GenBank/DDBJ databases">
        <authorList>
            <person name="Chiriac C."/>
            <person name="Salcher M."/>
            <person name="Ghai R."/>
            <person name="Kavagutti S V."/>
        </authorList>
    </citation>
    <scope>NUCLEOTIDE SEQUENCE</scope>
</reference>
<evidence type="ECO:0000313" key="9">
    <source>
        <dbReference type="EMBL" id="CAB4834184.1"/>
    </source>
</evidence>
<dbReference type="PRINTS" id="PR00862">
    <property type="entry name" value="PROLIGOPTASE"/>
</dbReference>
<dbReference type="GO" id="GO:0004252">
    <property type="term" value="F:serine-type endopeptidase activity"/>
    <property type="evidence" value="ECO:0007669"/>
    <property type="project" value="InterPro"/>
</dbReference>
<evidence type="ECO:0000313" key="8">
    <source>
        <dbReference type="EMBL" id="CAB4700500.1"/>
    </source>
</evidence>
<dbReference type="InterPro" id="IPR001375">
    <property type="entry name" value="Peptidase_S9_cat"/>
</dbReference>
<sequence length="654" mass="72926">MPDPWAWLRDKDDPEVIAYLDAENAYSNAWFADHDAQVEKIFGEIKSRVQETDLSAPVRKDGWWYVTRTEEGASYAIHCRGRSASQATDEVLLDENREAEGHEYFSVSAFDVNPQHTLLAWSSDTDGSEMYLMRFRDLATGSDLADELLDTTWGGTAWSADGATLFYVTADEQMRPCTVWRHRLGTPQSADVVVFDEPDERFFVYVDLSRSGEWIIIESASKLSSEVHLVPAAQPDEQTTLVAARRPDVEYTVDHWGDRWVVLTNLDATDFRLMTAPLATPSDWAELIAHVPGRRITSVEAFADHLLVHEWADAQPRVRVLFRDGSERTVHGAAEPHDLELDANPEWAADTVRYTVQSLTTPLTVFEEHVRTGERRMLKQTPVPGVDVERYTSERLWATAPDGTSVPVDVVRHVDTPVDGTAPLVVYGYGSYESSMPPWFSVARLSLLDRGAVWALVHPRGGGELGREWYLQGKLEHKRNTFTDTIACVEHLVADGWGHRGKVAVRGGSAGGLLVGACITMRPDMFRAAVAEVPFVDVVSTMSDPSLPLTVTEWEEWGDPRTSPAADYMLGYSPYDNTVPAAYPAMFISGGLNDPRVSFHEPAKWTAKLRAVRTNDATLIMRMEMGAGHGGPSGRYEAWRDEARVLTFLLAELA</sequence>
<evidence type="ECO:0000256" key="1">
    <source>
        <dbReference type="ARBA" id="ARBA00005228"/>
    </source>
</evidence>
<proteinExistence type="inferred from homology"/>